<proteinExistence type="predicted"/>
<feature type="compositionally biased region" description="Basic residues" evidence="1">
    <location>
        <begin position="51"/>
        <end position="68"/>
    </location>
</feature>
<dbReference type="Proteomes" id="UP001193081">
    <property type="component" value="Unassembled WGS sequence"/>
</dbReference>
<protein>
    <submittedName>
        <fullName evidence="2">Uncharacterized protein</fullName>
    </submittedName>
</protein>
<dbReference type="EMBL" id="SIJK02000032">
    <property type="protein sequence ID" value="MBP1467330.1"/>
    <property type="molecule type" value="Genomic_DNA"/>
</dbReference>
<organism evidence="2 3">
    <name type="scientific">Candidatus Chloroploca mongolica</name>
    <dbReference type="NCBI Taxonomy" id="2528176"/>
    <lineage>
        <taxon>Bacteria</taxon>
        <taxon>Bacillati</taxon>
        <taxon>Chloroflexota</taxon>
        <taxon>Chloroflexia</taxon>
        <taxon>Chloroflexales</taxon>
        <taxon>Chloroflexineae</taxon>
        <taxon>Oscillochloridaceae</taxon>
        <taxon>Candidatus Chloroploca</taxon>
    </lineage>
</organism>
<gene>
    <name evidence="2" type="ORF">EYB53_016580</name>
</gene>
<sequence length="121" mass="12218">MSTAAGRSSDEGGGVMNGAGDWAAAPLRGGGAGAARGGGTAPPCPYGGRAMGRRRRARTGGAMGRRRGTAPPCPYGGWAKGRRVGRVLRPDGHGMALLAIAAAPTGILYKRNLHNIIKAEL</sequence>
<keyword evidence="3" id="KW-1185">Reference proteome</keyword>
<accession>A0ABS4DD05</accession>
<evidence type="ECO:0000256" key="1">
    <source>
        <dbReference type="SAM" id="MobiDB-lite"/>
    </source>
</evidence>
<evidence type="ECO:0000313" key="2">
    <source>
        <dbReference type="EMBL" id="MBP1467330.1"/>
    </source>
</evidence>
<comment type="caution">
    <text evidence="2">The sequence shown here is derived from an EMBL/GenBank/DDBJ whole genome shotgun (WGS) entry which is preliminary data.</text>
</comment>
<dbReference type="RefSeq" id="WP_135479536.1">
    <property type="nucleotide sequence ID" value="NZ_SIJK02000032.1"/>
</dbReference>
<reference evidence="2 3" key="1">
    <citation type="submission" date="2021-03" db="EMBL/GenBank/DDBJ databases">
        <authorList>
            <person name="Grouzdev D.S."/>
        </authorList>
    </citation>
    <scope>NUCLEOTIDE SEQUENCE [LARGE SCALE GENOMIC DNA]</scope>
    <source>
        <strain evidence="2 3">M50-1</strain>
    </source>
</reference>
<evidence type="ECO:0000313" key="3">
    <source>
        <dbReference type="Proteomes" id="UP001193081"/>
    </source>
</evidence>
<name>A0ABS4DD05_9CHLR</name>
<feature type="compositionally biased region" description="Gly residues" evidence="1">
    <location>
        <begin position="28"/>
        <end position="40"/>
    </location>
</feature>
<feature type="region of interest" description="Disordered" evidence="1">
    <location>
        <begin position="1"/>
        <end position="20"/>
    </location>
</feature>
<feature type="region of interest" description="Disordered" evidence="1">
    <location>
        <begin position="27"/>
        <end position="76"/>
    </location>
</feature>